<keyword evidence="2" id="KW-0378">Hydrolase</keyword>
<dbReference type="EC" id="3.-.-.-" evidence="2"/>
<dbReference type="PROSITE" id="PS01228">
    <property type="entry name" value="COF_1"/>
    <property type="match status" value="1"/>
</dbReference>
<organism evidence="2 3">
    <name type="scientific">Metamycoplasma orale</name>
    <name type="common">Mycoplasma orale</name>
    <dbReference type="NCBI Taxonomy" id="2121"/>
    <lineage>
        <taxon>Bacteria</taxon>
        <taxon>Bacillati</taxon>
        <taxon>Mycoplasmatota</taxon>
        <taxon>Mycoplasmoidales</taxon>
        <taxon>Metamycoplasmataceae</taxon>
        <taxon>Metamycoplasma</taxon>
    </lineage>
</organism>
<comment type="similarity">
    <text evidence="1">Belongs to the HAD-like hydrolase superfamily. Cof family.</text>
</comment>
<dbReference type="Proteomes" id="UP000290482">
    <property type="component" value="Chromosome"/>
</dbReference>
<dbReference type="InterPro" id="IPR006379">
    <property type="entry name" value="HAD-SF_hydro_IIB"/>
</dbReference>
<dbReference type="Gene3D" id="3.40.50.1000">
    <property type="entry name" value="HAD superfamily/HAD-like"/>
    <property type="match status" value="1"/>
</dbReference>
<evidence type="ECO:0000313" key="2">
    <source>
        <dbReference type="EMBL" id="VEU55969.1"/>
    </source>
</evidence>
<keyword evidence="3" id="KW-1185">Reference proteome</keyword>
<dbReference type="PANTHER" id="PTHR10000:SF53">
    <property type="entry name" value="5-AMINO-6-(5-PHOSPHO-D-RIBITYLAMINO)URACIL PHOSPHATASE YBJI-RELATED"/>
    <property type="match status" value="1"/>
</dbReference>
<dbReference type="KEGG" id="mob:NCTC10112_00565"/>
<accession>A0A448ZXI6</accession>
<dbReference type="RefSeq" id="WP_022935744.1">
    <property type="nucleotide sequence ID" value="NZ_LR214940.1"/>
</dbReference>
<dbReference type="PANTHER" id="PTHR10000">
    <property type="entry name" value="PHOSPHOSERINE PHOSPHATASE"/>
    <property type="match status" value="1"/>
</dbReference>
<dbReference type="EMBL" id="LR214940">
    <property type="protein sequence ID" value="VEU55969.1"/>
    <property type="molecule type" value="Genomic_DNA"/>
</dbReference>
<evidence type="ECO:0000313" key="3">
    <source>
        <dbReference type="Proteomes" id="UP000290482"/>
    </source>
</evidence>
<name>A0A448ZXI6_METOS</name>
<dbReference type="NCBIfam" id="TIGR00099">
    <property type="entry name" value="Cof-subfamily"/>
    <property type="match status" value="1"/>
</dbReference>
<gene>
    <name evidence="2" type="ORF">NCTC10112_00565</name>
</gene>
<dbReference type="NCBIfam" id="TIGR01484">
    <property type="entry name" value="HAD-SF-IIB"/>
    <property type="match status" value="1"/>
</dbReference>
<dbReference type="OrthoDB" id="9810101at2"/>
<dbReference type="InterPro" id="IPR000150">
    <property type="entry name" value="Cof"/>
</dbReference>
<dbReference type="Pfam" id="PF08282">
    <property type="entry name" value="Hydrolase_3"/>
    <property type="match status" value="1"/>
</dbReference>
<dbReference type="Gene3D" id="3.30.1240.10">
    <property type="match status" value="1"/>
</dbReference>
<protein>
    <submittedName>
        <fullName evidence="2">HAD superfamily hydrolase Cof</fullName>
        <ecNumber evidence="2">3.-.-.-</ecNumber>
    </submittedName>
</protein>
<dbReference type="GO" id="GO:0000287">
    <property type="term" value="F:magnesium ion binding"/>
    <property type="evidence" value="ECO:0007669"/>
    <property type="project" value="TreeGrafter"/>
</dbReference>
<dbReference type="AlphaFoldDB" id="A0A448ZXI6"/>
<dbReference type="InterPro" id="IPR023214">
    <property type="entry name" value="HAD_sf"/>
</dbReference>
<dbReference type="InterPro" id="IPR036412">
    <property type="entry name" value="HAD-like_sf"/>
</dbReference>
<reference evidence="2 3" key="1">
    <citation type="submission" date="2019-01" db="EMBL/GenBank/DDBJ databases">
        <authorList>
            <consortium name="Pathogen Informatics"/>
        </authorList>
    </citation>
    <scope>NUCLEOTIDE SEQUENCE [LARGE SCALE GENOMIC DNA]</scope>
    <source>
        <strain evidence="2 3">NCTC10112</strain>
    </source>
</reference>
<proteinExistence type="inferred from homology"/>
<evidence type="ECO:0000256" key="1">
    <source>
        <dbReference type="ARBA" id="ARBA00034778"/>
    </source>
</evidence>
<sequence length="302" mass="34994">MFRLTSDKLSVVFADVDGTLYNIDKGATPETIYDINFLKDNNGHFNLCTGNPYLERMAKLCNDLKVNYIIASSGAHIYDVAAQKTLFKALIKFKDYAYIIDLILKNDFQMVFWDEEEYYLLKKNHVWNEEILYYHFLLEKTKKEKVLYYSGKPKDVLKIEIYADNKDYNSESLNAFYKKIKDDKNLDITLTSINIEIQAKNINKGSGVSWMLNNIYKKYGLVANDIMTIGDSNNDISMLKLTEYSYAMANANQNVKANAKYHTSAVEQNGLGEAILDYLYRSKNLARKYMFHEFEDKGGHNE</sequence>
<dbReference type="SUPFAM" id="SSF56784">
    <property type="entry name" value="HAD-like"/>
    <property type="match status" value="1"/>
</dbReference>
<dbReference type="GO" id="GO:0005829">
    <property type="term" value="C:cytosol"/>
    <property type="evidence" value="ECO:0007669"/>
    <property type="project" value="TreeGrafter"/>
</dbReference>
<dbReference type="GO" id="GO:0016791">
    <property type="term" value="F:phosphatase activity"/>
    <property type="evidence" value="ECO:0007669"/>
    <property type="project" value="TreeGrafter"/>
</dbReference>